<feature type="transmembrane region" description="Helical" evidence="1">
    <location>
        <begin position="61"/>
        <end position="78"/>
    </location>
</feature>
<feature type="transmembrane region" description="Helical" evidence="1">
    <location>
        <begin position="90"/>
        <end position="108"/>
    </location>
</feature>
<evidence type="ECO:0000256" key="1">
    <source>
        <dbReference type="SAM" id="Phobius"/>
    </source>
</evidence>
<reference evidence="2 3" key="1">
    <citation type="submission" date="2024-10" db="EMBL/GenBank/DDBJ databases">
        <title>Updated reference genomes for cyclostephanoid diatoms.</title>
        <authorList>
            <person name="Roberts W.R."/>
            <person name="Alverson A.J."/>
        </authorList>
    </citation>
    <scope>NUCLEOTIDE SEQUENCE [LARGE SCALE GENOMIC DNA]</scope>
    <source>
        <strain evidence="2 3">AJA010-31</strain>
    </source>
</reference>
<dbReference type="EMBL" id="JALLPJ020000591">
    <property type="protein sequence ID" value="KAL3787936.1"/>
    <property type="molecule type" value="Genomic_DNA"/>
</dbReference>
<comment type="caution">
    <text evidence="2">The sequence shown here is derived from an EMBL/GenBank/DDBJ whole genome shotgun (WGS) entry which is preliminary data.</text>
</comment>
<gene>
    <name evidence="2" type="ORF">ACHAWO_001085</name>
</gene>
<evidence type="ECO:0000313" key="2">
    <source>
        <dbReference type="EMBL" id="KAL3787936.1"/>
    </source>
</evidence>
<accession>A0ABD3PKQ8</accession>
<evidence type="ECO:0000313" key="3">
    <source>
        <dbReference type="Proteomes" id="UP001530400"/>
    </source>
</evidence>
<keyword evidence="1" id="KW-1133">Transmembrane helix</keyword>
<keyword evidence="1" id="KW-0472">Membrane</keyword>
<keyword evidence="1" id="KW-0812">Transmembrane</keyword>
<organism evidence="2 3">
    <name type="scientific">Cyclotella atomus</name>
    <dbReference type="NCBI Taxonomy" id="382360"/>
    <lineage>
        <taxon>Eukaryota</taxon>
        <taxon>Sar</taxon>
        <taxon>Stramenopiles</taxon>
        <taxon>Ochrophyta</taxon>
        <taxon>Bacillariophyta</taxon>
        <taxon>Coscinodiscophyceae</taxon>
        <taxon>Thalassiosirophycidae</taxon>
        <taxon>Stephanodiscales</taxon>
        <taxon>Stephanodiscaceae</taxon>
        <taxon>Cyclotella</taxon>
    </lineage>
</organism>
<sequence length="261" mass="28547">MDCSYLAPPSIGSSPLFVVFSIRVSGRHAYATSVQWKLTSQQSHNMKRTRLAEPVSRDQRTLPILTFVFLCSLLNYFFQNNLQMKIPILLYLAIISLLLTHAAVAFAPSRTTPVSTNSIRHATTKSVTKKQSQQLPSPTRLYATISENEAQNAINKVVTALKKDKSAKEELGNLDKVNNILGYGSPKPGTIAVRFNASFKKVGMGRSAVPLPFGLGQSEKQEGRGTMVGQVKASVDAKSGKVLEASVFRDLGYGRAFNLKV</sequence>
<protein>
    <submittedName>
        <fullName evidence="2">Uncharacterized protein</fullName>
    </submittedName>
</protein>
<dbReference type="AlphaFoldDB" id="A0ABD3PKQ8"/>
<name>A0ABD3PKQ8_9STRA</name>
<keyword evidence="3" id="KW-1185">Reference proteome</keyword>
<proteinExistence type="predicted"/>
<dbReference type="Proteomes" id="UP001530400">
    <property type="component" value="Unassembled WGS sequence"/>
</dbReference>